<dbReference type="GO" id="GO:0016757">
    <property type="term" value="F:glycosyltransferase activity"/>
    <property type="evidence" value="ECO:0007669"/>
    <property type="project" value="InterPro"/>
</dbReference>
<evidence type="ECO:0000259" key="2">
    <source>
        <dbReference type="Pfam" id="PF00534"/>
    </source>
</evidence>
<keyword evidence="5" id="KW-1185">Reference proteome</keyword>
<organism evidence="4 5">
    <name type="scientific">Allopontixanthobacter confluentis</name>
    <dbReference type="NCBI Taxonomy" id="1849021"/>
    <lineage>
        <taxon>Bacteria</taxon>
        <taxon>Pseudomonadati</taxon>
        <taxon>Pseudomonadota</taxon>
        <taxon>Alphaproteobacteria</taxon>
        <taxon>Sphingomonadales</taxon>
        <taxon>Erythrobacteraceae</taxon>
        <taxon>Allopontixanthobacter</taxon>
    </lineage>
</organism>
<dbReference type="EMBL" id="WTYU01000002">
    <property type="protein sequence ID" value="MXP15145.1"/>
    <property type="molecule type" value="Genomic_DNA"/>
</dbReference>
<evidence type="ECO:0000259" key="3">
    <source>
        <dbReference type="Pfam" id="PF13439"/>
    </source>
</evidence>
<reference evidence="4 5" key="1">
    <citation type="submission" date="2019-12" db="EMBL/GenBank/DDBJ databases">
        <title>Genomic-based taxomic classification of the family Erythrobacteraceae.</title>
        <authorList>
            <person name="Xu L."/>
        </authorList>
    </citation>
    <scope>NUCLEOTIDE SEQUENCE [LARGE SCALE GENOMIC DNA]</scope>
    <source>
        <strain evidence="4 5">KCTC 52259</strain>
    </source>
</reference>
<evidence type="ECO:0000313" key="4">
    <source>
        <dbReference type="EMBL" id="MXP15145.1"/>
    </source>
</evidence>
<keyword evidence="1 4" id="KW-0808">Transferase</keyword>
<name>A0A6L7GHX8_9SPHN</name>
<protein>
    <submittedName>
        <fullName evidence="4">Glycosyltransferase</fullName>
    </submittedName>
</protein>
<dbReference type="Gene3D" id="3.40.50.2000">
    <property type="entry name" value="Glycogen Phosphorylase B"/>
    <property type="match status" value="2"/>
</dbReference>
<dbReference type="Proteomes" id="UP000473531">
    <property type="component" value="Unassembled WGS sequence"/>
</dbReference>
<dbReference type="RefSeq" id="WP_160601709.1">
    <property type="nucleotide sequence ID" value="NZ_WTYU01000002.1"/>
</dbReference>
<dbReference type="PANTHER" id="PTHR46401">
    <property type="entry name" value="GLYCOSYLTRANSFERASE WBBK-RELATED"/>
    <property type="match status" value="1"/>
</dbReference>
<dbReference type="AlphaFoldDB" id="A0A6L7GHX8"/>
<dbReference type="Pfam" id="PF13439">
    <property type="entry name" value="Glyco_transf_4"/>
    <property type="match status" value="1"/>
</dbReference>
<evidence type="ECO:0000313" key="5">
    <source>
        <dbReference type="Proteomes" id="UP000473531"/>
    </source>
</evidence>
<accession>A0A6L7GHX8</accession>
<dbReference type="OrthoDB" id="9790710at2"/>
<dbReference type="InterPro" id="IPR028098">
    <property type="entry name" value="Glyco_trans_4-like_N"/>
</dbReference>
<dbReference type="GO" id="GO:0009103">
    <property type="term" value="P:lipopolysaccharide biosynthetic process"/>
    <property type="evidence" value="ECO:0007669"/>
    <property type="project" value="TreeGrafter"/>
</dbReference>
<dbReference type="SUPFAM" id="SSF53756">
    <property type="entry name" value="UDP-Glycosyltransferase/glycogen phosphorylase"/>
    <property type="match status" value="1"/>
</dbReference>
<evidence type="ECO:0000256" key="1">
    <source>
        <dbReference type="ARBA" id="ARBA00022679"/>
    </source>
</evidence>
<dbReference type="Pfam" id="PF00534">
    <property type="entry name" value="Glycos_transf_1"/>
    <property type="match status" value="1"/>
</dbReference>
<feature type="domain" description="Glycosyl transferase family 1" evidence="2">
    <location>
        <begin position="184"/>
        <end position="342"/>
    </location>
</feature>
<comment type="caution">
    <text evidence="4">The sequence shown here is derived from an EMBL/GenBank/DDBJ whole genome shotgun (WGS) entry which is preliminary data.</text>
</comment>
<dbReference type="InterPro" id="IPR001296">
    <property type="entry name" value="Glyco_trans_1"/>
</dbReference>
<proteinExistence type="predicted"/>
<gene>
    <name evidence="4" type="ORF">GRI44_10335</name>
</gene>
<sequence length="367" mass="40083">MRLAVVMLTNGSLSGGAAKHLRIVMPMLALDPRIERIRVFVPEGSAHILPHNIDVYEFPVSGPGSGFRKLKTALAQYGPQVLFIPSARYLATPGARTVTMVRNMEPLETPFGGNTMIDRMKNLGRRYAAWSSCRKADRIIAVSDHVANYLIGRWSVPPAKVATVYHGVETPPEPVRPETLQSLGNRPFVFSAGSIRPARGLHDLVEAMAQPSVPSDLQLVFAGQVDAGAEAYETSLHDIAERHGISDRIHWAGRLGHAEMSWCFKNSDLFVMTSRAEACPNTVLEALSHGCLSVSGANQPMPEFFEDTAVYYDSGDPASLAVKMVEALNASASQREEMRAAAALRSLDFTWETCAKRTAEELEHSLA</sequence>
<dbReference type="PANTHER" id="PTHR46401:SF2">
    <property type="entry name" value="GLYCOSYLTRANSFERASE WBBK-RELATED"/>
    <property type="match status" value="1"/>
</dbReference>
<dbReference type="CDD" id="cd03801">
    <property type="entry name" value="GT4_PimA-like"/>
    <property type="match status" value="1"/>
</dbReference>
<feature type="domain" description="Glycosyltransferase subfamily 4-like N-terminal" evidence="3">
    <location>
        <begin position="65"/>
        <end position="170"/>
    </location>
</feature>